<dbReference type="Pfam" id="PF06114">
    <property type="entry name" value="Peptidase_M78"/>
    <property type="match status" value="1"/>
</dbReference>
<evidence type="ECO:0000313" key="3">
    <source>
        <dbReference type="Proteomes" id="UP000019050"/>
    </source>
</evidence>
<feature type="domain" description="IrrE N-terminal-like" evidence="1">
    <location>
        <begin position="68"/>
        <end position="174"/>
    </location>
</feature>
<dbReference type="Gene3D" id="1.10.10.2910">
    <property type="match status" value="1"/>
</dbReference>
<dbReference type="Proteomes" id="UP000019050">
    <property type="component" value="Unassembled WGS sequence"/>
</dbReference>
<sequence>MYINSEHVYFKVERKLDEVMQDVSNYFDLPPSKLRHTHFREYCDLALGFEFHPKITGYISQRKLEAFIQFTEVGPIIMYNPNVRNTGRVNWSISHEICHALLEHNKTGTQVFSQLINEGGYSYEDKELELEANFGASILMMNTHALEHFIEVESPFNNLCFEFCMSYAALSNRLINYLMFHHGFSYNAANKAVDLFKHNEITLKQAINNSLDYI</sequence>
<dbReference type="HOGENOM" id="CLU_1308550_0_0_9"/>
<dbReference type="EMBL" id="ACIN03000013">
    <property type="protein sequence ID" value="ESK65285.1"/>
    <property type="molecule type" value="Genomic_DNA"/>
</dbReference>
<evidence type="ECO:0000313" key="2">
    <source>
        <dbReference type="EMBL" id="ESK65285.1"/>
    </source>
</evidence>
<name>W1Q2F1_ABIDE</name>
<evidence type="ECO:0000259" key="1">
    <source>
        <dbReference type="Pfam" id="PF06114"/>
    </source>
</evidence>
<accession>W1Q2F1</accession>
<protein>
    <recommendedName>
        <fullName evidence="1">IrrE N-terminal-like domain-containing protein</fullName>
    </recommendedName>
</protein>
<dbReference type="OrthoDB" id="2184726at2"/>
<comment type="caution">
    <text evidence="2">The sequence shown here is derived from an EMBL/GenBank/DDBJ whole genome shotgun (WGS) entry which is preliminary data.</text>
</comment>
<dbReference type="AlphaFoldDB" id="W1Q2F1"/>
<gene>
    <name evidence="2" type="ORF">GCWU000182_001446</name>
</gene>
<dbReference type="InterPro" id="IPR010359">
    <property type="entry name" value="IrrE_HExxH"/>
</dbReference>
<keyword evidence="3" id="KW-1185">Reference proteome</keyword>
<dbReference type="GeneID" id="84817948"/>
<reference evidence="2" key="1">
    <citation type="submission" date="2013-06" db="EMBL/GenBank/DDBJ databases">
        <authorList>
            <person name="Weinstock G."/>
            <person name="Sodergren E."/>
            <person name="Clifton S."/>
            <person name="Fulton L."/>
            <person name="Fulton B."/>
            <person name="Courtney L."/>
            <person name="Fronick C."/>
            <person name="Harrison M."/>
            <person name="Strong C."/>
            <person name="Farmer C."/>
            <person name="Delahaunty K."/>
            <person name="Markovic C."/>
            <person name="Hall O."/>
            <person name="Minx P."/>
            <person name="Tomlinson C."/>
            <person name="Mitreva M."/>
            <person name="Nelson J."/>
            <person name="Hou S."/>
            <person name="Wollam A."/>
            <person name="Pepin K.H."/>
            <person name="Johnson M."/>
            <person name="Bhonagiri V."/>
            <person name="Nash W.E."/>
            <person name="Warren W."/>
            <person name="Chinwalla A."/>
            <person name="Mardis E.R."/>
            <person name="Wilson R.K."/>
        </authorList>
    </citation>
    <scope>NUCLEOTIDE SEQUENCE [LARGE SCALE GENOMIC DNA]</scope>
    <source>
        <strain evidence="2">ATCC 49176</strain>
    </source>
</reference>
<proteinExistence type="predicted"/>
<organism evidence="2 3">
    <name type="scientific">Abiotrophia defectiva ATCC 49176</name>
    <dbReference type="NCBI Taxonomy" id="592010"/>
    <lineage>
        <taxon>Bacteria</taxon>
        <taxon>Bacillati</taxon>
        <taxon>Bacillota</taxon>
        <taxon>Bacilli</taxon>
        <taxon>Lactobacillales</taxon>
        <taxon>Aerococcaceae</taxon>
        <taxon>Abiotrophia</taxon>
    </lineage>
</organism>
<dbReference type="RefSeq" id="WP_023392088.1">
    <property type="nucleotide sequence ID" value="NZ_KI535340.1"/>
</dbReference>
<dbReference type="eggNOG" id="COG2856">
    <property type="taxonomic scope" value="Bacteria"/>
</dbReference>
<dbReference type="STRING" id="592010.GCWU000182_001446"/>